<sequence length="462" mass="50677">MSSLDVPSLVRSGAVCTTWRAAYAAFRTLRLPSPAQGPCMLYAADNGSDGGAMYMYCPSTNAKFRVPFFHSEERGGPGFVFSASGAWVFTTDEAGDPFLLNPLTGARALLPPVRTLPGLDAFFDAQGDSTGPGGLPVRAKDWAFRRVAIGSDDDRTPLVMVVHMLNEMLAFARPGDARWTPLSGVGPLVGQHRRCFSDVVYHRSRGLFYALRRDGSVYNVDLHGHGGGRRLPEVRKIMREVSVVSSDVKYLAVAPRDVNGGGGGLLQVWRIWHHTHGPLEHRHTFQDSVRRKLVFQDRLDCSEDDADTGNINEIGDHDADTDDETPSTTSTCLGTAAGKRKKKKLGIATSEVVVFRVDEGRQKLVKLRGIGREHALFVGNNSGVCLPTKDFPAFEPNCAYLTADSNAYGATLPIDMGVWSFEKRRMRGHGAAAWPEELRRRQPRAEYWPGSLPAPVWITPSL</sequence>
<dbReference type="EnsemblPlants" id="KQJ87984">
    <property type="protein sequence ID" value="KQJ87984"/>
    <property type="gene ID" value="BRADI_4g14714v3"/>
</dbReference>
<dbReference type="Pfam" id="PF03478">
    <property type="entry name" value="Beta-prop_KIB1-4"/>
    <property type="match status" value="1"/>
</dbReference>
<dbReference type="InParanoid" id="A0A0Q3INY1"/>
<evidence type="ECO:0000256" key="1">
    <source>
        <dbReference type="SAM" id="MobiDB-lite"/>
    </source>
</evidence>
<gene>
    <name evidence="3" type="ORF">BRADI_4g14714v3</name>
</gene>
<dbReference type="PANTHER" id="PTHR44586:SF17">
    <property type="entry name" value="DUF295 DOMAIN-CONTAINING PROTEIN"/>
    <property type="match status" value="1"/>
</dbReference>
<dbReference type="EMBL" id="CM000883">
    <property type="protein sequence ID" value="KQJ87984.1"/>
    <property type="molecule type" value="Genomic_DNA"/>
</dbReference>
<dbReference type="AlphaFoldDB" id="A0A0Q3INY1"/>
<evidence type="ECO:0000313" key="5">
    <source>
        <dbReference type="Proteomes" id="UP000008810"/>
    </source>
</evidence>
<dbReference type="Proteomes" id="UP000008810">
    <property type="component" value="Chromosome 4"/>
</dbReference>
<protein>
    <recommendedName>
        <fullName evidence="2">KIB1-4 beta-propeller domain-containing protein</fullName>
    </recommendedName>
</protein>
<dbReference type="PANTHER" id="PTHR44586">
    <property type="entry name" value="F-BOX DOMAIN CONTAINING PROTEIN, EXPRESSED"/>
    <property type="match status" value="1"/>
</dbReference>
<dbReference type="Gramene" id="KQJ87984">
    <property type="protein sequence ID" value="KQJ87984"/>
    <property type="gene ID" value="BRADI_4g14714v3"/>
</dbReference>
<keyword evidence="5" id="KW-1185">Reference proteome</keyword>
<organism evidence="3">
    <name type="scientific">Brachypodium distachyon</name>
    <name type="common">Purple false brome</name>
    <name type="synonym">Trachynia distachya</name>
    <dbReference type="NCBI Taxonomy" id="15368"/>
    <lineage>
        <taxon>Eukaryota</taxon>
        <taxon>Viridiplantae</taxon>
        <taxon>Streptophyta</taxon>
        <taxon>Embryophyta</taxon>
        <taxon>Tracheophyta</taxon>
        <taxon>Spermatophyta</taxon>
        <taxon>Magnoliopsida</taxon>
        <taxon>Liliopsida</taxon>
        <taxon>Poales</taxon>
        <taxon>Poaceae</taxon>
        <taxon>BOP clade</taxon>
        <taxon>Pooideae</taxon>
        <taxon>Stipodae</taxon>
        <taxon>Brachypodieae</taxon>
        <taxon>Brachypodium</taxon>
    </lineage>
</organism>
<evidence type="ECO:0000313" key="4">
    <source>
        <dbReference type="EnsemblPlants" id="KQJ87984"/>
    </source>
</evidence>
<accession>A0A0Q3INY1</accession>
<dbReference type="OrthoDB" id="626277at2759"/>
<name>A0A0Q3INY1_BRADI</name>
<evidence type="ECO:0000313" key="3">
    <source>
        <dbReference type="EMBL" id="KQJ87984.1"/>
    </source>
</evidence>
<reference evidence="3" key="2">
    <citation type="submission" date="2017-06" db="EMBL/GenBank/DDBJ databases">
        <title>WGS assembly of Brachypodium distachyon.</title>
        <authorList>
            <consortium name="The International Brachypodium Initiative"/>
            <person name="Lucas S."/>
            <person name="Harmon-Smith M."/>
            <person name="Lail K."/>
            <person name="Tice H."/>
            <person name="Grimwood J."/>
            <person name="Bruce D."/>
            <person name="Barry K."/>
            <person name="Shu S."/>
            <person name="Lindquist E."/>
            <person name="Wang M."/>
            <person name="Pitluck S."/>
            <person name="Vogel J.P."/>
            <person name="Garvin D.F."/>
            <person name="Mockler T.C."/>
            <person name="Schmutz J."/>
            <person name="Rokhsar D."/>
            <person name="Bevan M.W."/>
        </authorList>
    </citation>
    <scope>NUCLEOTIDE SEQUENCE</scope>
    <source>
        <strain evidence="3">Bd21</strain>
    </source>
</reference>
<dbReference type="InterPro" id="IPR005174">
    <property type="entry name" value="KIB1-4_b-propeller"/>
</dbReference>
<feature type="region of interest" description="Disordered" evidence="1">
    <location>
        <begin position="306"/>
        <end position="330"/>
    </location>
</feature>
<feature type="domain" description="KIB1-4 beta-propeller" evidence="2">
    <location>
        <begin position="80"/>
        <end position="418"/>
    </location>
</feature>
<reference evidence="4" key="3">
    <citation type="submission" date="2018-08" db="UniProtKB">
        <authorList>
            <consortium name="EnsemblPlants"/>
        </authorList>
    </citation>
    <scope>IDENTIFICATION</scope>
    <source>
        <strain evidence="4">cv. Bd21</strain>
    </source>
</reference>
<proteinExistence type="predicted"/>
<reference evidence="3 4" key="1">
    <citation type="journal article" date="2010" name="Nature">
        <title>Genome sequencing and analysis of the model grass Brachypodium distachyon.</title>
        <authorList>
            <consortium name="International Brachypodium Initiative"/>
        </authorList>
    </citation>
    <scope>NUCLEOTIDE SEQUENCE [LARGE SCALE GENOMIC DNA]</scope>
    <source>
        <strain evidence="3 4">Bd21</strain>
    </source>
</reference>
<evidence type="ECO:0000259" key="2">
    <source>
        <dbReference type="Pfam" id="PF03478"/>
    </source>
</evidence>
<dbReference type="STRING" id="15368.A0A0Q3INY1"/>